<gene>
    <name evidence="2" type="ORF">JY572_37090</name>
</gene>
<sequence>MLPARLRPPQLDGQLAPSDRTQQEGRACVHHIDGWTVVAWWDRGVDKRMGGNSALLMRGTHSMPEVLAAAGAHFPELLLRFAGLVEASP</sequence>
<dbReference type="Proteomes" id="UP000663090">
    <property type="component" value="Chromosome"/>
</dbReference>
<feature type="region of interest" description="Disordered" evidence="1">
    <location>
        <begin position="1"/>
        <end position="24"/>
    </location>
</feature>
<evidence type="ECO:0000313" key="2">
    <source>
        <dbReference type="EMBL" id="QSQ13879.1"/>
    </source>
</evidence>
<reference evidence="2 3" key="1">
    <citation type="submission" date="2021-02" db="EMBL/GenBank/DDBJ databases">
        <title>De Novo genome assembly of isolated myxobacteria.</title>
        <authorList>
            <person name="Stevens D.C."/>
        </authorList>
    </citation>
    <scope>NUCLEOTIDE SEQUENCE [LARGE SCALE GENOMIC DNA]</scope>
    <source>
        <strain evidence="2 3">SCHIC003</strain>
    </source>
</reference>
<evidence type="ECO:0000256" key="1">
    <source>
        <dbReference type="SAM" id="MobiDB-lite"/>
    </source>
</evidence>
<accession>A0ABX7N8J9</accession>
<proteinExistence type="predicted"/>
<dbReference type="RefSeq" id="WP_206715680.1">
    <property type="nucleotide sequence ID" value="NZ_CP071091.1"/>
</dbReference>
<organism evidence="2 3">
    <name type="scientific">Myxococcus landrumensis</name>
    <dbReference type="NCBI Taxonomy" id="2813577"/>
    <lineage>
        <taxon>Bacteria</taxon>
        <taxon>Pseudomonadati</taxon>
        <taxon>Myxococcota</taxon>
        <taxon>Myxococcia</taxon>
        <taxon>Myxococcales</taxon>
        <taxon>Cystobacterineae</taxon>
        <taxon>Myxococcaceae</taxon>
        <taxon>Myxococcus</taxon>
    </lineage>
</organism>
<keyword evidence="3" id="KW-1185">Reference proteome</keyword>
<dbReference type="EMBL" id="CP071091">
    <property type="protein sequence ID" value="QSQ13879.1"/>
    <property type="molecule type" value="Genomic_DNA"/>
</dbReference>
<name>A0ABX7N8J9_9BACT</name>
<evidence type="ECO:0000313" key="3">
    <source>
        <dbReference type="Proteomes" id="UP000663090"/>
    </source>
</evidence>
<protein>
    <submittedName>
        <fullName evidence="2">Uncharacterized protein</fullName>
    </submittedName>
</protein>